<dbReference type="GO" id="GO:0022904">
    <property type="term" value="P:respiratory electron transport chain"/>
    <property type="evidence" value="ECO:0007669"/>
    <property type="project" value="TreeGrafter"/>
</dbReference>
<dbReference type="RefSeq" id="WP_055433661.1">
    <property type="nucleotide sequence ID" value="NZ_CYHA01000002.1"/>
</dbReference>
<dbReference type="InterPro" id="IPR036318">
    <property type="entry name" value="FAD-bd_PCMH-like_sf"/>
</dbReference>
<sequence length="463" mass="50691">MLDPRQIQQLHSLLETQRVATDAATLQSHGLDWTRYYTPAPAAVVFPKTTEEVAALVRWATQEKVALVPSGGRTGLSGGAVATQGEVVVSFDRMNAILDFNPVDRTVRCQAGVVTAQLQDFAADQGLYYPVDFASSGSSQIGGNIATNAGGIKVVRYGMTREWVAGLKVVTGTGEVLELNQGLAKNNTGYDFRHLFIGSEGTLGFIVEATMQLTRPPAPLSVMVLAVPALAGIMEVFNAFRQRLDLTAFEFFSEKALRHVLARGQVQRPFEGESDYYVLLEFECVNSTTEETALLLFEECMEAGWLVDGVLSQSEEQARALWRLREDISESITPYRPYKNDIAVRVSAVPPFVEALDAVLAREYPDFEVVWFGHIGDGNLHINVLKPDALALAGFREACERVNAEVFALVRRFGGSMSAEHGVGLLKRDYLDVTRSPEDIALMRGVKAVFDPLGIMNPGKLLA</sequence>
<dbReference type="InterPro" id="IPR016171">
    <property type="entry name" value="Vanillyl_alc_oxidase_C-sub2"/>
</dbReference>
<proteinExistence type="inferred from homology"/>
<dbReference type="InterPro" id="IPR016167">
    <property type="entry name" value="FAD-bd_PCMH_sub1"/>
</dbReference>
<dbReference type="Pfam" id="PF02913">
    <property type="entry name" value="FAD-oxidase_C"/>
    <property type="match status" value="1"/>
</dbReference>
<dbReference type="GO" id="GO:0071949">
    <property type="term" value="F:FAD binding"/>
    <property type="evidence" value="ECO:0007669"/>
    <property type="project" value="InterPro"/>
</dbReference>
<protein>
    <submittedName>
        <fullName evidence="7">FAD/FMN-containing dehydrogenase</fullName>
    </submittedName>
</protein>
<evidence type="ECO:0000256" key="5">
    <source>
        <dbReference type="ARBA" id="ARBA00023002"/>
    </source>
</evidence>
<dbReference type="SUPFAM" id="SSF56176">
    <property type="entry name" value="FAD-binding/transporter-associated domain-like"/>
    <property type="match status" value="1"/>
</dbReference>
<dbReference type="FunFam" id="1.10.45.10:FF:000001">
    <property type="entry name" value="D-lactate dehydrogenase mitochondrial"/>
    <property type="match status" value="1"/>
</dbReference>
<dbReference type="Gene3D" id="3.30.465.10">
    <property type="match status" value="1"/>
</dbReference>
<dbReference type="InterPro" id="IPR016169">
    <property type="entry name" value="FAD-bd_PCMH_sub2"/>
</dbReference>
<dbReference type="STRING" id="375574.GCA_001418035_01130"/>
<accession>A0A0K6GVI1</accession>
<evidence type="ECO:0000256" key="4">
    <source>
        <dbReference type="ARBA" id="ARBA00022827"/>
    </source>
</evidence>
<dbReference type="FunFam" id="3.30.465.10:FF:000025">
    <property type="entry name" value="FAD-binding oxidoreductase"/>
    <property type="match status" value="1"/>
</dbReference>
<evidence type="ECO:0000256" key="2">
    <source>
        <dbReference type="ARBA" id="ARBA00008000"/>
    </source>
</evidence>
<dbReference type="InterPro" id="IPR016166">
    <property type="entry name" value="FAD-bd_PCMH"/>
</dbReference>
<dbReference type="OrthoDB" id="8522822at2"/>
<dbReference type="Pfam" id="PF01565">
    <property type="entry name" value="FAD_binding_4"/>
    <property type="match status" value="1"/>
</dbReference>
<evidence type="ECO:0000256" key="1">
    <source>
        <dbReference type="ARBA" id="ARBA00001974"/>
    </source>
</evidence>
<comment type="cofactor">
    <cofactor evidence="1">
        <name>FAD</name>
        <dbReference type="ChEBI" id="CHEBI:57692"/>
    </cofactor>
</comment>
<keyword evidence="8" id="KW-1185">Reference proteome</keyword>
<comment type="similarity">
    <text evidence="2">Belongs to the FAD-binding oxidoreductase/transferase type 4 family.</text>
</comment>
<dbReference type="AlphaFoldDB" id="A0A0K6GVI1"/>
<dbReference type="PROSITE" id="PS51387">
    <property type="entry name" value="FAD_PCMH"/>
    <property type="match status" value="1"/>
</dbReference>
<dbReference type="Gene3D" id="3.30.70.2740">
    <property type="match status" value="1"/>
</dbReference>
<keyword evidence="3" id="KW-0285">Flavoprotein</keyword>
<reference evidence="8" key="1">
    <citation type="submission" date="2015-08" db="EMBL/GenBank/DDBJ databases">
        <authorList>
            <person name="Varghese N."/>
        </authorList>
    </citation>
    <scope>NUCLEOTIDE SEQUENCE [LARGE SCALE GENOMIC DNA]</scope>
    <source>
        <strain evidence="8">DSM 17901</strain>
    </source>
</reference>
<dbReference type="InterPro" id="IPR004113">
    <property type="entry name" value="FAD-bd_oxidored_4_C"/>
</dbReference>
<dbReference type="InterPro" id="IPR016164">
    <property type="entry name" value="FAD-linked_Oxase-like_C"/>
</dbReference>
<dbReference type="GO" id="GO:0016491">
    <property type="term" value="F:oxidoreductase activity"/>
    <property type="evidence" value="ECO:0007669"/>
    <property type="project" value="UniProtKB-KW"/>
</dbReference>
<keyword evidence="5" id="KW-0560">Oxidoreductase</keyword>
<dbReference type="Gene3D" id="3.30.70.2190">
    <property type="match status" value="1"/>
</dbReference>
<dbReference type="InterPro" id="IPR006094">
    <property type="entry name" value="Oxid_FAD_bind_N"/>
</dbReference>
<organism evidence="7 8">
    <name type="scientific">Gulbenkiania indica</name>
    <dbReference type="NCBI Taxonomy" id="375574"/>
    <lineage>
        <taxon>Bacteria</taxon>
        <taxon>Pseudomonadati</taxon>
        <taxon>Pseudomonadota</taxon>
        <taxon>Betaproteobacteria</taxon>
        <taxon>Neisseriales</taxon>
        <taxon>Chromobacteriaceae</taxon>
        <taxon>Gulbenkiania</taxon>
    </lineage>
</organism>
<name>A0A0K6GVI1_9NEIS</name>
<evidence type="ECO:0000313" key="7">
    <source>
        <dbReference type="EMBL" id="CUA82565.1"/>
    </source>
</evidence>
<dbReference type="PANTHER" id="PTHR43716">
    <property type="entry name" value="D-2-HYDROXYGLUTARATE DEHYDROGENASE, MITOCHONDRIAL"/>
    <property type="match status" value="1"/>
</dbReference>
<gene>
    <name evidence="7" type="ORF">Ga0061063_1338</name>
</gene>
<dbReference type="Gene3D" id="1.10.45.10">
    <property type="entry name" value="Vanillyl-alcohol Oxidase, Chain A, domain 4"/>
    <property type="match status" value="1"/>
</dbReference>
<dbReference type="Gene3D" id="3.30.43.10">
    <property type="entry name" value="Uridine Diphospho-n-acetylenolpyruvylglucosamine Reductase, domain 2"/>
    <property type="match status" value="1"/>
</dbReference>
<dbReference type="EMBL" id="CYHA01000002">
    <property type="protein sequence ID" value="CUA82565.1"/>
    <property type="molecule type" value="Genomic_DNA"/>
</dbReference>
<dbReference type="SUPFAM" id="SSF55103">
    <property type="entry name" value="FAD-linked oxidases, C-terminal domain"/>
    <property type="match status" value="1"/>
</dbReference>
<evidence type="ECO:0000259" key="6">
    <source>
        <dbReference type="PROSITE" id="PS51387"/>
    </source>
</evidence>
<dbReference type="Proteomes" id="UP000243535">
    <property type="component" value="Unassembled WGS sequence"/>
</dbReference>
<keyword evidence="4" id="KW-0274">FAD</keyword>
<evidence type="ECO:0000256" key="3">
    <source>
        <dbReference type="ARBA" id="ARBA00022630"/>
    </source>
</evidence>
<dbReference type="PANTHER" id="PTHR43716:SF1">
    <property type="entry name" value="D-2-HYDROXYGLUTARATE DEHYDROGENASE, MITOCHONDRIAL"/>
    <property type="match status" value="1"/>
</dbReference>
<evidence type="ECO:0000313" key="8">
    <source>
        <dbReference type="Proteomes" id="UP000243535"/>
    </source>
</evidence>
<feature type="domain" description="FAD-binding PCMH-type" evidence="6">
    <location>
        <begin position="37"/>
        <end position="216"/>
    </location>
</feature>
<dbReference type="InterPro" id="IPR051264">
    <property type="entry name" value="FAD-oxidored/transferase_4"/>
</dbReference>